<proteinExistence type="predicted"/>
<organism evidence="1 2">
    <name type="scientific">Septoria linicola</name>
    <dbReference type="NCBI Taxonomy" id="215465"/>
    <lineage>
        <taxon>Eukaryota</taxon>
        <taxon>Fungi</taxon>
        <taxon>Dikarya</taxon>
        <taxon>Ascomycota</taxon>
        <taxon>Pezizomycotina</taxon>
        <taxon>Dothideomycetes</taxon>
        <taxon>Dothideomycetidae</taxon>
        <taxon>Mycosphaerellales</taxon>
        <taxon>Mycosphaerellaceae</taxon>
        <taxon>Septoria</taxon>
    </lineage>
</organism>
<gene>
    <name evidence="1" type="ORF">Slin15195_G048960</name>
</gene>
<keyword evidence="2" id="KW-1185">Reference proteome</keyword>
<dbReference type="EMBL" id="CP099420">
    <property type="protein sequence ID" value="USW51577.1"/>
    <property type="molecule type" value="Genomic_DNA"/>
</dbReference>
<evidence type="ECO:0000313" key="1">
    <source>
        <dbReference type="EMBL" id="USW51577.1"/>
    </source>
</evidence>
<accession>A0A9Q9ALE5</accession>
<sequence length="216" mass="23366">MTGDEVDVMKSAYRMQHDGSGNIFEATETDKQVLTGHICKSYIQPSSLQNIASKAFKDDTRQSSENLPINSSTVSTVLTLPRHHPETHTGNMQSTTIIQLALALFAAMPAIASPLSTEQAGLLSPFSVLKRQDCECAVCDVGPGDCSGGDLDDYNACVAVTQGTCGRSCGDLEPNTGAQDGCYLADITRNKPCENECVQRQLRAKYCESNPEWEYC</sequence>
<reference evidence="1" key="1">
    <citation type="submission" date="2022-06" db="EMBL/GenBank/DDBJ databases">
        <title>Complete genome sequences of two strains of the flax pathogen Septoria linicola.</title>
        <authorList>
            <person name="Lapalu N."/>
            <person name="Simon A."/>
            <person name="Demenou B."/>
            <person name="Paumier D."/>
            <person name="Guillot M.-P."/>
            <person name="Gout L."/>
            <person name="Valade R."/>
        </authorList>
    </citation>
    <scope>NUCLEOTIDE SEQUENCE</scope>
    <source>
        <strain evidence="1">SE15195</strain>
    </source>
</reference>
<name>A0A9Q9ALE5_9PEZI</name>
<protein>
    <submittedName>
        <fullName evidence="1">Uncharacterized protein</fullName>
    </submittedName>
</protein>
<dbReference type="Proteomes" id="UP001056384">
    <property type="component" value="Chromosome 3"/>
</dbReference>
<evidence type="ECO:0000313" key="2">
    <source>
        <dbReference type="Proteomes" id="UP001056384"/>
    </source>
</evidence>
<dbReference type="AlphaFoldDB" id="A0A9Q9ALE5"/>